<dbReference type="Proteomes" id="UP000799777">
    <property type="component" value="Unassembled WGS sequence"/>
</dbReference>
<keyword evidence="4" id="KW-1185">Reference proteome</keyword>
<dbReference type="SUPFAM" id="SSF54236">
    <property type="entry name" value="Ubiquitin-like"/>
    <property type="match status" value="1"/>
</dbReference>
<evidence type="ECO:0000256" key="2">
    <source>
        <dbReference type="SAM" id="Phobius"/>
    </source>
</evidence>
<dbReference type="GO" id="GO:0030968">
    <property type="term" value="P:endoplasmic reticulum unfolded protein response"/>
    <property type="evidence" value="ECO:0007669"/>
    <property type="project" value="TreeGrafter"/>
</dbReference>
<protein>
    <recommendedName>
        <fullName evidence="5">Ubiquitin-like domain-containing protein</fullName>
    </recommendedName>
</protein>
<evidence type="ECO:0000313" key="4">
    <source>
        <dbReference type="Proteomes" id="UP000799777"/>
    </source>
</evidence>
<feature type="region of interest" description="Disordered" evidence="1">
    <location>
        <begin position="710"/>
        <end position="781"/>
    </location>
</feature>
<feature type="compositionally biased region" description="Basic residues" evidence="1">
    <location>
        <begin position="137"/>
        <end position="151"/>
    </location>
</feature>
<dbReference type="InterPro" id="IPR039751">
    <property type="entry name" value="HERPUD1/2"/>
</dbReference>
<proteinExistence type="predicted"/>
<dbReference type="PANTHER" id="PTHR12943:SF27">
    <property type="entry name" value="HOMOCYSTEINE-INDUCED ENDOPLASMIC RETICULUM PROTEIN, ISOFORM A"/>
    <property type="match status" value="1"/>
</dbReference>
<evidence type="ECO:0000313" key="3">
    <source>
        <dbReference type="EMBL" id="KAF2033921.1"/>
    </source>
</evidence>
<dbReference type="CDD" id="cd17039">
    <property type="entry name" value="Ubl_ubiquitin_like"/>
    <property type="match status" value="1"/>
</dbReference>
<dbReference type="InterPro" id="IPR029071">
    <property type="entry name" value="Ubiquitin-like_domsf"/>
</dbReference>
<dbReference type="EMBL" id="ML978163">
    <property type="protein sequence ID" value="KAF2033921.1"/>
    <property type="molecule type" value="Genomic_DNA"/>
</dbReference>
<feature type="compositionally biased region" description="Low complexity" evidence="1">
    <location>
        <begin position="391"/>
        <end position="428"/>
    </location>
</feature>
<dbReference type="Gene3D" id="3.10.20.90">
    <property type="entry name" value="Phosphatidylinositol 3-kinase Catalytic Subunit, Chain A, domain 1"/>
    <property type="match status" value="1"/>
</dbReference>
<dbReference type="OrthoDB" id="21589at2759"/>
<reference evidence="3" key="1">
    <citation type="journal article" date="2020" name="Stud. Mycol.">
        <title>101 Dothideomycetes genomes: a test case for predicting lifestyles and emergence of pathogens.</title>
        <authorList>
            <person name="Haridas S."/>
            <person name="Albert R."/>
            <person name="Binder M."/>
            <person name="Bloem J."/>
            <person name="Labutti K."/>
            <person name="Salamov A."/>
            <person name="Andreopoulos B."/>
            <person name="Baker S."/>
            <person name="Barry K."/>
            <person name="Bills G."/>
            <person name="Bluhm B."/>
            <person name="Cannon C."/>
            <person name="Castanera R."/>
            <person name="Culley D."/>
            <person name="Daum C."/>
            <person name="Ezra D."/>
            <person name="Gonzalez J."/>
            <person name="Henrissat B."/>
            <person name="Kuo A."/>
            <person name="Liang C."/>
            <person name="Lipzen A."/>
            <person name="Lutzoni F."/>
            <person name="Magnuson J."/>
            <person name="Mondo S."/>
            <person name="Nolan M."/>
            <person name="Ohm R."/>
            <person name="Pangilinan J."/>
            <person name="Park H.-J."/>
            <person name="Ramirez L."/>
            <person name="Alfaro M."/>
            <person name="Sun H."/>
            <person name="Tritt A."/>
            <person name="Yoshinaga Y."/>
            <person name="Zwiers L.-H."/>
            <person name="Turgeon B."/>
            <person name="Goodwin S."/>
            <person name="Spatafora J."/>
            <person name="Crous P."/>
            <person name="Grigoriev I."/>
        </authorList>
    </citation>
    <scope>NUCLEOTIDE SEQUENCE</scope>
    <source>
        <strain evidence="3">CBS 110217</strain>
    </source>
</reference>
<feature type="transmembrane region" description="Helical" evidence="2">
    <location>
        <begin position="567"/>
        <end position="586"/>
    </location>
</feature>
<gene>
    <name evidence="3" type="ORF">EK21DRAFT_57493</name>
</gene>
<feature type="region of interest" description="Disordered" evidence="1">
    <location>
        <begin position="391"/>
        <end position="438"/>
    </location>
</feature>
<feature type="compositionally biased region" description="Basic and acidic residues" evidence="1">
    <location>
        <begin position="710"/>
        <end position="750"/>
    </location>
</feature>
<keyword evidence="2" id="KW-0472">Membrane</keyword>
<feature type="region of interest" description="Disordered" evidence="1">
    <location>
        <begin position="515"/>
        <end position="545"/>
    </location>
</feature>
<feature type="compositionally biased region" description="Pro residues" evidence="1">
    <location>
        <begin position="207"/>
        <end position="225"/>
    </location>
</feature>
<name>A0A9P4HJ27_9PLEO</name>
<feature type="region of interest" description="Disordered" evidence="1">
    <location>
        <begin position="182"/>
        <end position="241"/>
    </location>
</feature>
<dbReference type="AlphaFoldDB" id="A0A9P4HJ27"/>
<sequence length="781" mass="84688">MAEESQTINLKVLSPSTEVEGGVTFAGIPATTTIKELRSRIQDAVLSKPATDRMRLIYRGRVVANDADTLGGVFGADNIRESKEQSLHLVLRELPPNAPPNPFRPAQAAIPASPPLHTNPFRTIPQPRPNSQPQVLPHHHHHHPHVHHHHLPGPPNPFQIALPPAIQQHLAQTMNMAQNRQAHNNQAPNSEGQQGSEETPRPDNGAPVPPMGLPPLPGFGPPNLPPNGRTLRQEGIGPNGERWSVTYSSANIPAGASQPHPPMPFPHPPGFGIPPRPTGSPAPTEAIDRLVPRMRFILQSARQEMENVRTLLQASNQQAPQPAQPIAGTAPLWRMERIRQHIQIMGQNLNLVERGLGVIAADASMTDNPDVVALRQSATELRGHLEELNRTIGQQGGTTTIQPAPADSLFSSLPSSAAPTSTTPSASSQPETQAHAPTLPSEAPQELFLLSSPQGPVGLLFDQRGTYMTAPMVPTLPFQTFTNQFAQNRQLIAGLGQQIAQGSQHSHLQLANIQPTPTPTQAAAGNVQGENQAQPPGQEAGQGQAQNVNQAQLLNDQPMVPGGNDGIANIGGHLWLIFKLACFVYFFSGTGWYKSILLGVIAGAVYLAQIGVFEEQFNLVRRHFEALMPVGALAERAAQPRNAAQRQQRVEPGRNLTPEEAARRLLQQHQNGRVGWVRESMRTVERSFAIFVASLWPGIGERMVHAQEERLRTERAAEEERQQQEEEKAKAEAEAQQQREEQKNKPHGEVEGESSSSNEKGKEKAATAEDDAYGSSSGAAA</sequence>
<feature type="region of interest" description="Disordered" evidence="1">
    <location>
        <begin position="115"/>
        <end position="156"/>
    </location>
</feature>
<feature type="compositionally biased region" description="Low complexity" evidence="1">
    <location>
        <begin position="531"/>
        <end position="545"/>
    </location>
</feature>
<feature type="transmembrane region" description="Helical" evidence="2">
    <location>
        <begin position="592"/>
        <end position="613"/>
    </location>
</feature>
<keyword evidence="2" id="KW-0812">Transmembrane</keyword>
<dbReference type="PANTHER" id="PTHR12943">
    <property type="entry name" value="HOMOCYSTEINE-RESPONSIVE ENDOPLASMIC RETICULUM-RESIDENT UNIQUITIN-LIKE DOMAIN HERPUD PROTEIN FAMILY MEMBER"/>
    <property type="match status" value="1"/>
</dbReference>
<accession>A0A9P4HJ27</accession>
<organism evidence="3 4">
    <name type="scientific">Setomelanomma holmii</name>
    <dbReference type="NCBI Taxonomy" id="210430"/>
    <lineage>
        <taxon>Eukaryota</taxon>
        <taxon>Fungi</taxon>
        <taxon>Dikarya</taxon>
        <taxon>Ascomycota</taxon>
        <taxon>Pezizomycotina</taxon>
        <taxon>Dothideomycetes</taxon>
        <taxon>Pleosporomycetidae</taxon>
        <taxon>Pleosporales</taxon>
        <taxon>Pleosporineae</taxon>
        <taxon>Phaeosphaeriaceae</taxon>
        <taxon>Setomelanomma</taxon>
    </lineage>
</organism>
<keyword evidence="2" id="KW-1133">Transmembrane helix</keyword>
<evidence type="ECO:0000256" key="1">
    <source>
        <dbReference type="SAM" id="MobiDB-lite"/>
    </source>
</evidence>
<feature type="compositionally biased region" description="Polar residues" evidence="1">
    <location>
        <begin position="182"/>
        <end position="197"/>
    </location>
</feature>
<evidence type="ECO:0008006" key="5">
    <source>
        <dbReference type="Google" id="ProtNLM"/>
    </source>
</evidence>
<comment type="caution">
    <text evidence="3">The sequence shown here is derived from an EMBL/GenBank/DDBJ whole genome shotgun (WGS) entry which is preliminary data.</text>
</comment>